<dbReference type="Gene3D" id="3.30.420.100">
    <property type="match status" value="1"/>
</dbReference>
<name>A0A5C6A9K2_9BACT</name>
<keyword evidence="2 7" id="KW-0699">rRNA-binding</keyword>
<evidence type="ECO:0000256" key="2">
    <source>
        <dbReference type="ARBA" id="ARBA00022730"/>
    </source>
</evidence>
<evidence type="ECO:0000256" key="5">
    <source>
        <dbReference type="ARBA" id="ARBA00023274"/>
    </source>
</evidence>
<evidence type="ECO:0000256" key="1">
    <source>
        <dbReference type="ARBA" id="ARBA00007116"/>
    </source>
</evidence>
<dbReference type="Proteomes" id="UP000317421">
    <property type="component" value="Unassembled WGS sequence"/>
</dbReference>
<dbReference type="HAMAP" id="MF_01337_B">
    <property type="entry name" value="Ribosomal_uL18_B"/>
    <property type="match status" value="1"/>
</dbReference>
<dbReference type="GO" id="GO:0008097">
    <property type="term" value="F:5S rRNA binding"/>
    <property type="evidence" value="ECO:0007669"/>
    <property type="project" value="TreeGrafter"/>
</dbReference>
<dbReference type="GO" id="GO:0022625">
    <property type="term" value="C:cytosolic large ribosomal subunit"/>
    <property type="evidence" value="ECO:0007669"/>
    <property type="project" value="TreeGrafter"/>
</dbReference>
<dbReference type="InterPro" id="IPR057268">
    <property type="entry name" value="Ribosomal_L18"/>
</dbReference>
<feature type="compositionally biased region" description="Basic and acidic residues" evidence="8">
    <location>
        <begin position="1"/>
        <end position="10"/>
    </location>
</feature>
<dbReference type="GO" id="GO:0003735">
    <property type="term" value="F:structural constituent of ribosome"/>
    <property type="evidence" value="ECO:0007669"/>
    <property type="project" value="InterPro"/>
</dbReference>
<dbReference type="EMBL" id="SJPR01000003">
    <property type="protein sequence ID" value="TWT96664.1"/>
    <property type="molecule type" value="Genomic_DNA"/>
</dbReference>
<reference evidence="9 10" key="1">
    <citation type="submission" date="2019-02" db="EMBL/GenBank/DDBJ databases">
        <title>Deep-cultivation of Planctomycetes and their phenomic and genomic characterization uncovers novel biology.</title>
        <authorList>
            <person name="Wiegand S."/>
            <person name="Jogler M."/>
            <person name="Boedeker C."/>
            <person name="Pinto D."/>
            <person name="Vollmers J."/>
            <person name="Rivas-Marin E."/>
            <person name="Kohn T."/>
            <person name="Peeters S.H."/>
            <person name="Heuer A."/>
            <person name="Rast P."/>
            <person name="Oberbeckmann S."/>
            <person name="Bunk B."/>
            <person name="Jeske O."/>
            <person name="Meyerdierks A."/>
            <person name="Storesund J.E."/>
            <person name="Kallscheuer N."/>
            <person name="Luecker S."/>
            <person name="Lage O.M."/>
            <person name="Pohl T."/>
            <person name="Merkel B.J."/>
            <person name="Hornburger P."/>
            <person name="Mueller R.-W."/>
            <person name="Bruemmer F."/>
            <person name="Labrenz M."/>
            <person name="Spormann A.M."/>
            <person name="Op Den Camp H."/>
            <person name="Overmann J."/>
            <person name="Amann R."/>
            <person name="Jetten M.S.M."/>
            <person name="Mascher T."/>
            <person name="Medema M.H."/>
            <person name="Devos D.P."/>
            <person name="Kaster A.-K."/>
            <person name="Ovreas L."/>
            <person name="Rohde M."/>
            <person name="Galperin M.Y."/>
            <person name="Jogler C."/>
        </authorList>
    </citation>
    <scope>NUCLEOTIDE SEQUENCE [LARGE SCALE GENOMIC DNA]</scope>
    <source>
        <strain evidence="9 10">Pla108</strain>
    </source>
</reference>
<keyword evidence="10" id="KW-1185">Reference proteome</keyword>
<dbReference type="Pfam" id="PF00861">
    <property type="entry name" value="Ribosomal_L18p"/>
    <property type="match status" value="1"/>
</dbReference>
<feature type="region of interest" description="Disordered" evidence="8">
    <location>
        <begin position="1"/>
        <end position="25"/>
    </location>
</feature>
<evidence type="ECO:0000256" key="4">
    <source>
        <dbReference type="ARBA" id="ARBA00022980"/>
    </source>
</evidence>
<feature type="compositionally biased region" description="Basic residues" evidence="8">
    <location>
        <begin position="11"/>
        <end position="23"/>
    </location>
</feature>
<keyword evidence="3 7" id="KW-0694">RNA-binding</keyword>
<evidence type="ECO:0000256" key="8">
    <source>
        <dbReference type="SAM" id="MobiDB-lite"/>
    </source>
</evidence>
<dbReference type="CDD" id="cd00432">
    <property type="entry name" value="Ribosomal_L18_L5e"/>
    <property type="match status" value="1"/>
</dbReference>
<keyword evidence="4 7" id="KW-0689">Ribosomal protein</keyword>
<protein>
    <recommendedName>
        <fullName evidence="6 7">Large ribosomal subunit protein uL18</fullName>
    </recommendedName>
</protein>
<dbReference type="RefSeq" id="WP_146445184.1">
    <property type="nucleotide sequence ID" value="NZ_SJPR01000003.1"/>
</dbReference>
<evidence type="ECO:0000313" key="9">
    <source>
        <dbReference type="EMBL" id="TWT96664.1"/>
    </source>
</evidence>
<dbReference type="GO" id="GO:0006412">
    <property type="term" value="P:translation"/>
    <property type="evidence" value="ECO:0007669"/>
    <property type="project" value="UniProtKB-UniRule"/>
</dbReference>
<gene>
    <name evidence="7 9" type="primary">rplR</name>
    <name evidence="9" type="ORF">Pla108_24380</name>
</gene>
<sequence length="122" mass="13331">MDKQRSLDKQRLRRKYRVRKRTRGTAERPRLCITRTLRNITVQLIDDESGKTLASASTQDKGLSGALKYGGNADAASAVGKAIAERATAAGYKTVCFDRGPYKYHGRVAALAAAAREAGLEF</sequence>
<evidence type="ECO:0000256" key="7">
    <source>
        <dbReference type="HAMAP-Rule" id="MF_01337"/>
    </source>
</evidence>
<dbReference type="FunFam" id="3.30.420.100:FF:000001">
    <property type="entry name" value="50S ribosomal protein L18"/>
    <property type="match status" value="1"/>
</dbReference>
<evidence type="ECO:0000256" key="6">
    <source>
        <dbReference type="ARBA" id="ARBA00035197"/>
    </source>
</evidence>
<dbReference type="InterPro" id="IPR005484">
    <property type="entry name" value="Ribosomal_uL18_bac/plant/anim"/>
</dbReference>
<proteinExistence type="inferred from homology"/>
<dbReference type="SUPFAM" id="SSF53137">
    <property type="entry name" value="Translational machinery components"/>
    <property type="match status" value="1"/>
</dbReference>
<dbReference type="AlphaFoldDB" id="A0A5C6A9K2"/>
<comment type="caution">
    <text evidence="9">The sequence shown here is derived from an EMBL/GenBank/DDBJ whole genome shotgun (WGS) entry which is preliminary data.</text>
</comment>
<comment type="subunit">
    <text evidence="7">Part of the 50S ribosomal subunit; part of the 5S rRNA/L5/L18/L25 subcomplex. Contacts the 5S and 23S rRNAs.</text>
</comment>
<dbReference type="PANTHER" id="PTHR12899">
    <property type="entry name" value="39S RIBOSOMAL PROTEIN L18, MITOCHONDRIAL"/>
    <property type="match status" value="1"/>
</dbReference>
<dbReference type="NCBIfam" id="TIGR00060">
    <property type="entry name" value="L18_bact"/>
    <property type="match status" value="1"/>
</dbReference>
<dbReference type="InterPro" id="IPR004389">
    <property type="entry name" value="Ribosomal_uL18_bac-type"/>
</dbReference>
<dbReference type="OrthoDB" id="9810939at2"/>
<keyword evidence="5 7" id="KW-0687">Ribonucleoprotein</keyword>
<dbReference type="PANTHER" id="PTHR12899:SF3">
    <property type="entry name" value="LARGE RIBOSOMAL SUBUNIT PROTEIN UL18M"/>
    <property type="match status" value="1"/>
</dbReference>
<comment type="function">
    <text evidence="7">This is one of the proteins that bind and probably mediate the attachment of the 5S RNA into the large ribosomal subunit, where it forms part of the central protuberance.</text>
</comment>
<evidence type="ECO:0000313" key="10">
    <source>
        <dbReference type="Proteomes" id="UP000317421"/>
    </source>
</evidence>
<comment type="similarity">
    <text evidence="1 7">Belongs to the universal ribosomal protein uL18 family.</text>
</comment>
<evidence type="ECO:0000256" key="3">
    <source>
        <dbReference type="ARBA" id="ARBA00022884"/>
    </source>
</evidence>
<accession>A0A5C6A9K2</accession>
<organism evidence="9 10">
    <name type="scientific">Botrimarina colliarenosi</name>
    <dbReference type="NCBI Taxonomy" id="2528001"/>
    <lineage>
        <taxon>Bacteria</taxon>
        <taxon>Pseudomonadati</taxon>
        <taxon>Planctomycetota</taxon>
        <taxon>Planctomycetia</taxon>
        <taxon>Pirellulales</taxon>
        <taxon>Lacipirellulaceae</taxon>
        <taxon>Botrimarina</taxon>
    </lineage>
</organism>